<evidence type="ECO:0000256" key="3">
    <source>
        <dbReference type="ARBA" id="ARBA00022448"/>
    </source>
</evidence>
<dbReference type="NCBIfam" id="TIGR01844">
    <property type="entry name" value="type_I_sec_TolC"/>
    <property type="match status" value="1"/>
</dbReference>
<dbReference type="PANTHER" id="PTHR30026:SF22">
    <property type="entry name" value="OUTER MEMBRANE EFFLUX PROTEIN"/>
    <property type="match status" value="1"/>
</dbReference>
<evidence type="ECO:0000313" key="11">
    <source>
        <dbReference type="Proteomes" id="UP000289200"/>
    </source>
</evidence>
<evidence type="ECO:0000256" key="7">
    <source>
        <dbReference type="ARBA" id="ARBA00023237"/>
    </source>
</evidence>
<evidence type="ECO:0000256" key="1">
    <source>
        <dbReference type="ARBA" id="ARBA00004442"/>
    </source>
</evidence>
<dbReference type="EMBL" id="UWOC01000055">
    <property type="protein sequence ID" value="VCU07620.1"/>
    <property type="molecule type" value="Genomic_DNA"/>
</dbReference>
<dbReference type="SUPFAM" id="SSF56954">
    <property type="entry name" value="Outer membrane efflux proteins (OEP)"/>
    <property type="match status" value="1"/>
</dbReference>
<dbReference type="GO" id="GO:0015288">
    <property type="term" value="F:porin activity"/>
    <property type="evidence" value="ECO:0007669"/>
    <property type="project" value="TreeGrafter"/>
</dbReference>
<comment type="caution">
    <text evidence="10">The sequence shown here is derived from an EMBL/GenBank/DDBJ whole genome shotgun (WGS) entry which is preliminary data.</text>
</comment>
<feature type="region of interest" description="Disordered" evidence="8">
    <location>
        <begin position="1"/>
        <end position="33"/>
    </location>
</feature>
<keyword evidence="6 9" id="KW-0472">Membrane</keyword>
<reference evidence="11" key="1">
    <citation type="submission" date="2018-10" db="EMBL/GenBank/DDBJ databases">
        <authorList>
            <person name="Peiro R."/>
            <person name="Begona"/>
            <person name="Cbmso G."/>
            <person name="Lopez M."/>
            <person name="Gonzalez S."/>
            <person name="Sacristan E."/>
            <person name="Castillo E."/>
        </authorList>
    </citation>
    <scope>NUCLEOTIDE SEQUENCE [LARGE SCALE GENOMIC DNA]</scope>
</reference>
<dbReference type="InterPro" id="IPR010130">
    <property type="entry name" value="T1SS_OMP_TolC"/>
</dbReference>
<dbReference type="Gene3D" id="1.20.1600.10">
    <property type="entry name" value="Outer membrane efflux proteins (OEP)"/>
    <property type="match status" value="1"/>
</dbReference>
<evidence type="ECO:0000313" key="10">
    <source>
        <dbReference type="EMBL" id="VCU07620.1"/>
    </source>
</evidence>
<accession>A0A3S4F7S7</accession>
<keyword evidence="3" id="KW-0813">Transport</keyword>
<feature type="transmembrane region" description="Helical" evidence="9">
    <location>
        <begin position="37"/>
        <end position="55"/>
    </location>
</feature>
<keyword evidence="5 9" id="KW-0812">Transmembrane</keyword>
<evidence type="ECO:0000256" key="4">
    <source>
        <dbReference type="ARBA" id="ARBA00022452"/>
    </source>
</evidence>
<name>A0A3S4F7S7_9BRAD</name>
<dbReference type="PANTHER" id="PTHR30026">
    <property type="entry name" value="OUTER MEMBRANE PROTEIN TOLC"/>
    <property type="match status" value="1"/>
</dbReference>
<keyword evidence="11" id="KW-1185">Reference proteome</keyword>
<evidence type="ECO:0000256" key="5">
    <source>
        <dbReference type="ARBA" id="ARBA00022692"/>
    </source>
</evidence>
<evidence type="ECO:0000256" key="6">
    <source>
        <dbReference type="ARBA" id="ARBA00023136"/>
    </source>
</evidence>
<dbReference type="InterPro" id="IPR051906">
    <property type="entry name" value="TolC-like"/>
</dbReference>
<proteinExistence type="inferred from homology"/>
<evidence type="ECO:0000256" key="2">
    <source>
        <dbReference type="ARBA" id="ARBA00007613"/>
    </source>
</evidence>
<dbReference type="RefSeq" id="WP_129607886.1">
    <property type="nucleotide sequence ID" value="NZ_UWOC01000055.1"/>
</dbReference>
<evidence type="ECO:0000256" key="9">
    <source>
        <dbReference type="SAM" id="Phobius"/>
    </source>
</evidence>
<dbReference type="GO" id="GO:0015562">
    <property type="term" value="F:efflux transmembrane transporter activity"/>
    <property type="evidence" value="ECO:0007669"/>
    <property type="project" value="InterPro"/>
</dbReference>
<organism evidence="10 11">
    <name type="scientific">Rhodoplanes serenus</name>
    <dbReference type="NCBI Taxonomy" id="200615"/>
    <lineage>
        <taxon>Bacteria</taxon>
        <taxon>Pseudomonadati</taxon>
        <taxon>Pseudomonadota</taxon>
        <taxon>Alphaproteobacteria</taxon>
        <taxon>Hyphomicrobiales</taxon>
        <taxon>Nitrobacteraceae</taxon>
        <taxon>Rhodoplanes</taxon>
    </lineage>
</organism>
<evidence type="ECO:0000256" key="8">
    <source>
        <dbReference type="SAM" id="MobiDB-lite"/>
    </source>
</evidence>
<comment type="similarity">
    <text evidence="2">Belongs to the outer membrane factor (OMF) (TC 1.B.17) family.</text>
</comment>
<dbReference type="Proteomes" id="UP000289200">
    <property type="component" value="Unassembled WGS sequence"/>
</dbReference>
<dbReference type="OrthoDB" id="9789368at2"/>
<sequence length="490" mass="52010">MESSTKEHAIGGTSRTGGGQPGGRAERHRRGRSRGGALGLVAAVLMLAVTPASAAETLQAALVRAYQTNPVLNAERARQRGTDENVSIALSGYRPQIELGLSPSLIALRNLVPGGGTEQATLRGYTAQLTITQILFNGFRTGNQVRQAESQVQSGREALRGVEQSVLLDAVTAYMSVVANQSLVETQRLNLTFLTETLATTRKRLDAGDVTPTDVAQAEARLARGTADLNAAEVALAISQATYEQVIGAPPGRLALAEPIDRLLPKRRDEAITLARRDNPAIRGAQFDTDVAVYAVKVAEGALYPTIAVQGTLASTRNTDTTLGSSGNDQAALVGSLNLPLYDGGQAAAQVRQSKEVLGQTRIVLDRVRTQTNTAAVAAFVTHEGAKIAVTAAESEVRAAGIALAGVQREAQAGQRTTLEVLNSQQDLNAARTRLILAQRDRVVASYTLLGTIGRLDHKSLGLTTPSYEPQVHYQQVRDAWHGLRTPDGR</sequence>
<keyword evidence="7" id="KW-0998">Cell outer membrane</keyword>
<protein>
    <submittedName>
        <fullName evidence="10">Outer membrane efflux protein BepC</fullName>
    </submittedName>
</protein>
<gene>
    <name evidence="10" type="primary">bepC_1</name>
    <name evidence="10" type="ORF">RHODGE_RHODGE_00825</name>
</gene>
<dbReference type="InterPro" id="IPR003423">
    <property type="entry name" value="OMP_efflux"/>
</dbReference>
<dbReference type="GO" id="GO:0009279">
    <property type="term" value="C:cell outer membrane"/>
    <property type="evidence" value="ECO:0007669"/>
    <property type="project" value="UniProtKB-SubCell"/>
</dbReference>
<dbReference type="GO" id="GO:1990281">
    <property type="term" value="C:efflux pump complex"/>
    <property type="evidence" value="ECO:0007669"/>
    <property type="project" value="TreeGrafter"/>
</dbReference>
<comment type="subcellular location">
    <subcellularLocation>
        <location evidence="1">Cell outer membrane</location>
    </subcellularLocation>
</comment>
<keyword evidence="4" id="KW-1134">Transmembrane beta strand</keyword>
<dbReference type="AlphaFoldDB" id="A0A3S4F7S7"/>
<keyword evidence="9" id="KW-1133">Transmembrane helix</keyword>
<dbReference type="Pfam" id="PF02321">
    <property type="entry name" value="OEP"/>
    <property type="match status" value="2"/>
</dbReference>